<gene>
    <name evidence="4" type="ORF">GCM10009544_52820</name>
</gene>
<proteinExistence type="inferred from homology"/>
<dbReference type="Pfam" id="PF06722">
    <property type="entry name" value="EryCIII-like_C"/>
    <property type="match status" value="1"/>
</dbReference>
<dbReference type="PANTHER" id="PTHR48050">
    <property type="entry name" value="STEROL 3-BETA-GLUCOSYLTRANSFERASE"/>
    <property type="match status" value="1"/>
</dbReference>
<dbReference type="InterPro" id="IPR050426">
    <property type="entry name" value="Glycosyltransferase_28"/>
</dbReference>
<keyword evidence="5" id="KW-1185">Reference proteome</keyword>
<evidence type="ECO:0000313" key="4">
    <source>
        <dbReference type="EMBL" id="GAA0484577.1"/>
    </source>
</evidence>
<sequence length="410" mass="44657">MSNHFLFLSVPDRGHVFPHLAVVKELVQRGHRVTYVSGDEVAGAVRSTGADFLPYKSAYRSADVYRLVTAEDDPSTFPRLLLAEGRVMLDTARASLGTDVPDLVVYDLAVFHAGRALALAWGKPAIRLIPTFATNEHYSDVQAMVSPEGRGAGGAPAGAASLSALPWFREVMAELARFLDEQGIDMPVEKFWSYVEERNIVHLPRAFQYAGDTFDERFVFVGPCLGERRFLGEWTPPACGLPVVLVSLGTVCNARHSFFHLCVEAFRDVPAHVVMTLGREFDPAGLGPLPPTIEMREWVPHLSVLPHARAFVTHGGMGSVMESLSSGCPVLVVPLTADARSTGRRVAELGLGRTMREEEVTAQALRETVLDLMADEAVAGRVGEMRQHCFEAGGTRMAADAVEAHVGRAR</sequence>
<accession>A0ABP3KPT7</accession>
<keyword evidence="2" id="KW-0808">Transferase</keyword>
<reference evidence="5" key="1">
    <citation type="journal article" date="2019" name="Int. J. Syst. Evol. Microbiol.">
        <title>The Global Catalogue of Microorganisms (GCM) 10K type strain sequencing project: providing services to taxonomists for standard genome sequencing and annotation.</title>
        <authorList>
            <consortium name="The Broad Institute Genomics Platform"/>
            <consortium name="The Broad Institute Genome Sequencing Center for Infectious Disease"/>
            <person name="Wu L."/>
            <person name="Ma J."/>
        </authorList>
    </citation>
    <scope>NUCLEOTIDE SEQUENCE [LARGE SCALE GENOMIC DNA]</scope>
    <source>
        <strain evidence="5">JCM 10649</strain>
    </source>
</reference>
<organism evidence="4 5">
    <name type="scientific">Streptomyces stramineus</name>
    <dbReference type="NCBI Taxonomy" id="173861"/>
    <lineage>
        <taxon>Bacteria</taxon>
        <taxon>Bacillati</taxon>
        <taxon>Actinomycetota</taxon>
        <taxon>Actinomycetes</taxon>
        <taxon>Kitasatosporales</taxon>
        <taxon>Streptomycetaceae</taxon>
        <taxon>Streptomyces</taxon>
    </lineage>
</organism>
<dbReference type="RefSeq" id="WP_344095323.1">
    <property type="nucleotide sequence ID" value="NZ_BAAAHB010000084.1"/>
</dbReference>
<dbReference type="CDD" id="cd03784">
    <property type="entry name" value="GT1_Gtf-like"/>
    <property type="match status" value="1"/>
</dbReference>
<dbReference type="Gene3D" id="3.40.50.2000">
    <property type="entry name" value="Glycogen Phosphorylase B"/>
    <property type="match status" value="2"/>
</dbReference>
<name>A0ABP3KPT7_9ACTN</name>
<dbReference type="NCBIfam" id="TIGR01426">
    <property type="entry name" value="MGT"/>
    <property type="match status" value="1"/>
</dbReference>
<dbReference type="PANTHER" id="PTHR48050:SF13">
    <property type="entry name" value="STEROL 3-BETA-GLUCOSYLTRANSFERASE UGT80A2"/>
    <property type="match status" value="1"/>
</dbReference>
<dbReference type="Proteomes" id="UP001499895">
    <property type="component" value="Unassembled WGS sequence"/>
</dbReference>
<evidence type="ECO:0000313" key="5">
    <source>
        <dbReference type="Proteomes" id="UP001499895"/>
    </source>
</evidence>
<evidence type="ECO:0000256" key="1">
    <source>
        <dbReference type="ARBA" id="ARBA00009995"/>
    </source>
</evidence>
<dbReference type="InterPro" id="IPR006326">
    <property type="entry name" value="UDPGT_MGT-like"/>
</dbReference>
<evidence type="ECO:0000256" key="2">
    <source>
        <dbReference type="ARBA" id="ARBA00022679"/>
    </source>
</evidence>
<protein>
    <submittedName>
        <fullName evidence="4">Glycosyltransferase</fullName>
    </submittedName>
</protein>
<comment type="caution">
    <text evidence="4">The sequence shown here is derived from an EMBL/GenBank/DDBJ whole genome shotgun (WGS) entry which is preliminary data.</text>
</comment>
<dbReference type="InterPro" id="IPR002213">
    <property type="entry name" value="UDP_glucos_trans"/>
</dbReference>
<evidence type="ECO:0000259" key="3">
    <source>
        <dbReference type="Pfam" id="PF06722"/>
    </source>
</evidence>
<dbReference type="SUPFAM" id="SSF53756">
    <property type="entry name" value="UDP-Glycosyltransferase/glycogen phosphorylase"/>
    <property type="match status" value="1"/>
</dbReference>
<feature type="domain" description="Erythromycin biosynthesis protein CIII-like C-terminal" evidence="3">
    <location>
        <begin position="265"/>
        <end position="387"/>
    </location>
</feature>
<comment type="similarity">
    <text evidence="1">Belongs to the UDP-glycosyltransferase family.</text>
</comment>
<dbReference type="InterPro" id="IPR010610">
    <property type="entry name" value="EryCIII-like_C"/>
</dbReference>
<dbReference type="EMBL" id="BAAAHB010000084">
    <property type="protein sequence ID" value="GAA0484577.1"/>
    <property type="molecule type" value="Genomic_DNA"/>
</dbReference>